<dbReference type="CDD" id="cd03759">
    <property type="entry name" value="proteasome_beta_type_3"/>
    <property type="match status" value="1"/>
</dbReference>
<sequence>MSIMAYNGGCVVAMKGKDCVAIGTDHRFGIQAQTIDTTFEKVFEINPRMFLGLVGLQSDILTVRDKLMYRKNLYEVRENRVMTPERFAAMLSSFLYERRFGPYFVEPVIAGLDPKTNKPFIANMDLIGCPNQPNDFVVTGTCAEQLYGMCETLWEPDLGPTELFEVIAQSMVNAFDRDAISGWGATVMGREGRNGNGYNSFDQEKLDLPDAFSSPRSGDEVEADVDDPADLLHLLSNTVRQEYLSYLEKLLYSNYETWMICRTHDEGFDLNLEDLHACAKTLELKALKSSMIVNLYRKAMLKIISEIRQETQSKKLSGRLVKSYEKIHGKYCNAQTQTEEENFLIERYFRESLPHPAAPPSPKRKRKHPKKRKSHGKTKEEAHPVVQEEPQREKDEIEANLEKLFASETGEVDIFENPGDLDAHIKLVLSETKTLEPLEKSPKFPEVVEVNAQDTLRDSMWPCELRMRRKKLYRVMCDVGEYSLRRYERVKAIFGDLFGEDSDDEDCPPSPSTDMDAITLSSCRKRIAPTIVKHLMKPFNEGLIANRWLFKKLAKSLADSIMIAT</sequence>
<dbReference type="InterPro" id="IPR016050">
    <property type="entry name" value="Proteasome_bsu_CS"/>
</dbReference>
<dbReference type="InterPro" id="IPR023333">
    <property type="entry name" value="Proteasome_suB-type"/>
</dbReference>
<dbReference type="PROSITE" id="PS51476">
    <property type="entry name" value="PROTEASOME_BETA_2"/>
    <property type="match status" value="1"/>
</dbReference>
<dbReference type="AlphaFoldDB" id="A0A1B0CMM6"/>
<evidence type="ECO:0000256" key="4">
    <source>
        <dbReference type="ARBA" id="ARBA00022942"/>
    </source>
</evidence>
<evidence type="ECO:0000256" key="1">
    <source>
        <dbReference type="ARBA" id="ARBA00004123"/>
    </source>
</evidence>
<evidence type="ECO:0000256" key="3">
    <source>
        <dbReference type="ARBA" id="ARBA00022490"/>
    </source>
</evidence>
<dbReference type="PANTHER" id="PTHR32194">
    <property type="entry name" value="METALLOPROTEASE TLDD"/>
    <property type="match status" value="1"/>
</dbReference>
<evidence type="ECO:0000256" key="6">
    <source>
        <dbReference type="ARBA" id="ARBA00024953"/>
    </source>
</evidence>
<dbReference type="EMBL" id="GITU01000036">
    <property type="protein sequence ID" value="MBC1168739.1"/>
    <property type="molecule type" value="Transcribed_RNA"/>
</dbReference>
<dbReference type="VEuPathDB" id="VectorBase:LLOJ005914"/>
<dbReference type="GO" id="GO:0005634">
    <property type="term" value="C:nucleus"/>
    <property type="evidence" value="ECO:0007669"/>
    <property type="project" value="UniProtKB-SubCell"/>
</dbReference>
<dbReference type="GO" id="GO:0019774">
    <property type="term" value="C:proteasome core complex, beta-subunit complex"/>
    <property type="evidence" value="ECO:0007669"/>
    <property type="project" value="InterPro"/>
</dbReference>
<evidence type="ECO:0000313" key="11">
    <source>
        <dbReference type="Proteomes" id="UP000092461"/>
    </source>
</evidence>
<feature type="region of interest" description="Disordered" evidence="8">
    <location>
        <begin position="353"/>
        <end position="394"/>
    </location>
</feature>
<evidence type="ECO:0000313" key="10">
    <source>
        <dbReference type="EnsemblMetazoa" id="LLOJ005914-PA"/>
    </source>
</evidence>
<protein>
    <recommendedName>
        <fullName evidence="2">Proteasome subunit beta type-3</fullName>
    </recommendedName>
</protein>
<dbReference type="Gene3D" id="3.60.20.10">
    <property type="entry name" value="Glutamine Phosphoribosylpyrophosphate, subunit 1, domain 1"/>
    <property type="match status" value="1"/>
</dbReference>
<keyword evidence="4 9" id="KW-0647">Proteasome</keyword>
<evidence type="ECO:0000256" key="7">
    <source>
        <dbReference type="ARBA" id="ARBA00026071"/>
    </source>
</evidence>
<comment type="subcellular location">
    <subcellularLocation>
        <location evidence="1">Nucleus</location>
    </subcellularLocation>
</comment>
<comment type="function">
    <text evidence="6">Non-catalytic component of the proteasome, a multicatalytic proteinase complex which is characterized by its ability to cleave peptides with Arg, Phe, Tyr, Leu, and Glu adjacent to the leaving group at neutral or slightly basic pH. The proteasome has an ATP-dependent proteolytic activity.</text>
</comment>
<dbReference type="VEuPathDB" id="VectorBase:LLONM1_004296"/>
<dbReference type="PANTHER" id="PTHR32194:SF10">
    <property type="entry name" value="PROTEASOME SUBUNIT BETA TYPE-3"/>
    <property type="match status" value="1"/>
</dbReference>
<keyword evidence="5" id="KW-0539">Nucleus</keyword>
<dbReference type="GO" id="GO:0043161">
    <property type="term" value="P:proteasome-mediated ubiquitin-dependent protein catabolic process"/>
    <property type="evidence" value="ECO:0007669"/>
    <property type="project" value="InterPro"/>
</dbReference>
<dbReference type="Proteomes" id="UP000092461">
    <property type="component" value="Unassembled WGS sequence"/>
</dbReference>
<comment type="subunit">
    <text evidence="7">The 26S proteasome consists of a 20S proteasome core and two 19S regulatory subunits. The 20S proteasome core is composed of 28 subunits that are arranged in four stacked rings, resulting in a barrel-shaped structure. The two end rings are each formed by seven alpha subunits, and the two central rings are each formed by seven beta subunits. The catalytic chamber with the active sites is on the inside of the barrel.</text>
</comment>
<evidence type="ECO:0000256" key="8">
    <source>
        <dbReference type="SAM" id="MobiDB-lite"/>
    </source>
</evidence>
<dbReference type="FunFam" id="3.60.20.10:FF:000003">
    <property type="entry name" value="Proteasome subunit beta type-3"/>
    <property type="match status" value="1"/>
</dbReference>
<dbReference type="InterPro" id="IPR033811">
    <property type="entry name" value="Proteasome_beta_3"/>
</dbReference>
<dbReference type="SUPFAM" id="SSF56235">
    <property type="entry name" value="N-terminal nucleophile aminohydrolases (Ntn hydrolases)"/>
    <property type="match status" value="1"/>
</dbReference>
<reference evidence="10" key="3">
    <citation type="submission" date="2020-05" db="UniProtKB">
        <authorList>
            <consortium name="EnsemblMetazoa"/>
        </authorList>
    </citation>
    <scope>IDENTIFICATION</scope>
    <source>
        <strain evidence="10">Jacobina</strain>
    </source>
</reference>
<evidence type="ECO:0000313" key="9">
    <source>
        <dbReference type="EMBL" id="MBC1168739.1"/>
    </source>
</evidence>
<feature type="compositionally biased region" description="Basic residues" evidence="8">
    <location>
        <begin position="362"/>
        <end position="376"/>
    </location>
</feature>
<dbReference type="InterPro" id="IPR001353">
    <property type="entry name" value="Proteasome_sua/b"/>
</dbReference>
<reference evidence="9" key="2">
    <citation type="journal article" date="2020" name="BMC">
        <title>Leishmania infection induces a limited differential gene expression in the sand fly midgut.</title>
        <authorList>
            <person name="Coutinho-Abreu I.V."/>
            <person name="Serafim T.D."/>
            <person name="Meneses C."/>
            <person name="Kamhawi S."/>
            <person name="Oliveira F."/>
            <person name="Valenzuela J.G."/>
        </authorList>
    </citation>
    <scope>NUCLEOTIDE SEQUENCE</scope>
    <source>
        <strain evidence="9">Jacobina</strain>
        <tissue evidence="9">Midgut</tissue>
    </source>
</reference>
<dbReference type="GO" id="GO:0005737">
    <property type="term" value="C:cytoplasm"/>
    <property type="evidence" value="ECO:0007669"/>
    <property type="project" value="TreeGrafter"/>
</dbReference>
<dbReference type="Pfam" id="PF00227">
    <property type="entry name" value="Proteasome"/>
    <property type="match status" value="1"/>
</dbReference>
<reference evidence="11" key="1">
    <citation type="submission" date="2012-05" db="EMBL/GenBank/DDBJ databases">
        <title>Whole Genome Assembly of Lutzomyia longipalpis.</title>
        <authorList>
            <person name="Richards S."/>
            <person name="Qu C."/>
            <person name="Dillon R."/>
            <person name="Worley K."/>
            <person name="Scherer S."/>
            <person name="Batterton M."/>
            <person name="Taylor A."/>
            <person name="Hawes A."/>
            <person name="Hernandez B."/>
            <person name="Kovar C."/>
            <person name="Mandapat C."/>
            <person name="Pham C."/>
            <person name="Qu C."/>
            <person name="Jing C."/>
            <person name="Bess C."/>
            <person name="Bandaranaike D."/>
            <person name="Ngo D."/>
            <person name="Ongeri F."/>
            <person name="Arias F."/>
            <person name="Lara F."/>
            <person name="Weissenberger G."/>
            <person name="Kamau G."/>
            <person name="Han H."/>
            <person name="Shen H."/>
            <person name="Dinh H."/>
            <person name="Khalil I."/>
            <person name="Jones J."/>
            <person name="Shafer J."/>
            <person name="Jayaseelan J."/>
            <person name="Quiroz J."/>
            <person name="Blankenburg K."/>
            <person name="Nguyen L."/>
            <person name="Jackson L."/>
            <person name="Francisco L."/>
            <person name="Tang L.-Y."/>
            <person name="Pu L.-L."/>
            <person name="Perales L."/>
            <person name="Lorensuhewa L."/>
            <person name="Munidasa M."/>
            <person name="Coyle M."/>
            <person name="Taylor M."/>
            <person name="Puazo M."/>
            <person name="Firestine M."/>
            <person name="Scheel M."/>
            <person name="Javaid M."/>
            <person name="Wang M."/>
            <person name="Li M."/>
            <person name="Tabassum N."/>
            <person name="Saada N."/>
            <person name="Osuji N."/>
            <person name="Aqrawi P."/>
            <person name="Fu Q."/>
            <person name="Thornton R."/>
            <person name="Raj R."/>
            <person name="Goodspeed R."/>
            <person name="Mata R."/>
            <person name="Najjar R."/>
            <person name="Gubbala S."/>
            <person name="Lee S."/>
            <person name="Denson S."/>
            <person name="Patil S."/>
            <person name="Macmil S."/>
            <person name="Qi S."/>
            <person name="Matskevitch T."/>
            <person name="Palculict T."/>
            <person name="Mathew T."/>
            <person name="Vee V."/>
            <person name="Velamala V."/>
            <person name="Korchina V."/>
            <person name="Cai W."/>
            <person name="Liu W."/>
            <person name="Dai W."/>
            <person name="Zou X."/>
            <person name="Zhu Y."/>
            <person name="Zhang Y."/>
            <person name="Wu Y.-Q."/>
            <person name="Xin Y."/>
            <person name="Nazarath L."/>
            <person name="Kovar C."/>
            <person name="Han Y."/>
            <person name="Muzny D."/>
            <person name="Gibbs R."/>
        </authorList>
    </citation>
    <scope>NUCLEOTIDE SEQUENCE [LARGE SCALE GENOMIC DNA]</scope>
    <source>
        <strain evidence="11">Jacobina</strain>
    </source>
</reference>
<dbReference type="EnsemblMetazoa" id="LLOJ005914-RA">
    <property type="protein sequence ID" value="LLOJ005914-PA"/>
    <property type="gene ID" value="LLOJ005914"/>
</dbReference>
<dbReference type="Gene3D" id="6.10.250.3140">
    <property type="match status" value="1"/>
</dbReference>
<dbReference type="InterPro" id="IPR029055">
    <property type="entry name" value="Ntn_hydrolases_N"/>
</dbReference>
<keyword evidence="3" id="KW-0963">Cytoplasm</keyword>
<dbReference type="PROSITE" id="PS00854">
    <property type="entry name" value="PROTEASOME_BETA_1"/>
    <property type="match status" value="1"/>
</dbReference>
<proteinExistence type="predicted"/>
<evidence type="ECO:0000256" key="2">
    <source>
        <dbReference type="ARBA" id="ARBA00016160"/>
    </source>
</evidence>
<dbReference type="VEuPathDB" id="VectorBase:LLONM1_010890"/>
<evidence type="ECO:0000256" key="5">
    <source>
        <dbReference type="ARBA" id="ARBA00023242"/>
    </source>
</evidence>
<organism evidence="10 11">
    <name type="scientific">Lutzomyia longipalpis</name>
    <name type="common">Sand fly</name>
    <dbReference type="NCBI Taxonomy" id="7200"/>
    <lineage>
        <taxon>Eukaryota</taxon>
        <taxon>Metazoa</taxon>
        <taxon>Ecdysozoa</taxon>
        <taxon>Arthropoda</taxon>
        <taxon>Hexapoda</taxon>
        <taxon>Insecta</taxon>
        <taxon>Pterygota</taxon>
        <taxon>Neoptera</taxon>
        <taxon>Endopterygota</taxon>
        <taxon>Diptera</taxon>
        <taxon>Nematocera</taxon>
        <taxon>Psychodoidea</taxon>
        <taxon>Psychodidae</taxon>
        <taxon>Lutzomyia</taxon>
        <taxon>Lutzomyia</taxon>
    </lineage>
</organism>
<accession>A0A1B0CMM6</accession>
<name>A0A1B0CMM6_LUTLO</name>
<keyword evidence="11" id="KW-1185">Reference proteome</keyword>
<dbReference type="EMBL" id="AJWK01018979">
    <property type="status" value="NOT_ANNOTATED_CDS"/>
    <property type="molecule type" value="Genomic_DNA"/>
</dbReference>